<dbReference type="AlphaFoldDB" id="A0AAV9VZ65"/>
<protein>
    <submittedName>
        <fullName evidence="2">Uncharacterized protein</fullName>
    </submittedName>
</protein>
<evidence type="ECO:0000313" key="3">
    <source>
        <dbReference type="Proteomes" id="UP001370758"/>
    </source>
</evidence>
<evidence type="ECO:0000256" key="1">
    <source>
        <dbReference type="SAM" id="MobiDB-lite"/>
    </source>
</evidence>
<accession>A0AAV9VZ65</accession>
<gene>
    <name evidence="2" type="ORF">TWF481_011084</name>
</gene>
<dbReference type="EMBL" id="JAVHJL010000008">
    <property type="protein sequence ID" value="KAK6498493.1"/>
    <property type="molecule type" value="Genomic_DNA"/>
</dbReference>
<organism evidence="2 3">
    <name type="scientific">Arthrobotrys musiformis</name>
    <dbReference type="NCBI Taxonomy" id="47236"/>
    <lineage>
        <taxon>Eukaryota</taxon>
        <taxon>Fungi</taxon>
        <taxon>Dikarya</taxon>
        <taxon>Ascomycota</taxon>
        <taxon>Pezizomycotina</taxon>
        <taxon>Orbiliomycetes</taxon>
        <taxon>Orbiliales</taxon>
        <taxon>Orbiliaceae</taxon>
        <taxon>Arthrobotrys</taxon>
    </lineage>
</organism>
<sequence length="90" mass="10451">MTTLPPTKKPVSYPRPSNEKLERQLSRVHITPNPRRTEPVRETKEPVTLAMIEARERQARMQDRKGKKSAEDELRERVELWLTGVFGDGV</sequence>
<comment type="caution">
    <text evidence="2">The sequence shown here is derived from an EMBL/GenBank/DDBJ whole genome shotgun (WGS) entry which is preliminary data.</text>
</comment>
<dbReference type="Proteomes" id="UP001370758">
    <property type="component" value="Unassembled WGS sequence"/>
</dbReference>
<name>A0AAV9VZ65_9PEZI</name>
<reference evidence="2 3" key="1">
    <citation type="submission" date="2023-08" db="EMBL/GenBank/DDBJ databases">
        <authorList>
            <person name="Palmer J.M."/>
        </authorList>
    </citation>
    <scope>NUCLEOTIDE SEQUENCE [LARGE SCALE GENOMIC DNA]</scope>
    <source>
        <strain evidence="2 3">TWF481</strain>
    </source>
</reference>
<feature type="region of interest" description="Disordered" evidence="1">
    <location>
        <begin position="1"/>
        <end position="22"/>
    </location>
</feature>
<keyword evidence="3" id="KW-1185">Reference proteome</keyword>
<evidence type="ECO:0000313" key="2">
    <source>
        <dbReference type="EMBL" id="KAK6498493.1"/>
    </source>
</evidence>
<proteinExistence type="predicted"/>